<evidence type="ECO:0008006" key="3">
    <source>
        <dbReference type="Google" id="ProtNLM"/>
    </source>
</evidence>
<dbReference type="Proteomes" id="UP000067626">
    <property type="component" value="Chromosome"/>
</dbReference>
<dbReference type="RefSeq" id="WP_050428710.1">
    <property type="nucleotide sequence ID" value="NZ_CP012159.1"/>
</dbReference>
<dbReference type="KEGG" id="ccro:CMC5_002580"/>
<sequence>MSNVKGSALGKLKEIVILRHGAAGMERWTSGLMQDDADIVGGLILPNAWYPVKLWNDLVNRYVALFGGGDMQSFRQVADRIAETDLQIFFKVLLKMGSPATVVRRSNSLWERYFDIGVMDSIEVGPNHFQTRLTAPRERDRGPGRVTCTAGVPAWQERAVRSAGGRAVRSVHQLCRFDGAPVCEFDITWS</sequence>
<gene>
    <name evidence="1" type="ORF">CMC5_002580</name>
</gene>
<evidence type="ECO:0000313" key="2">
    <source>
        <dbReference type="Proteomes" id="UP000067626"/>
    </source>
</evidence>
<dbReference type="OrthoDB" id="5509640at2"/>
<dbReference type="EMBL" id="CP012159">
    <property type="protein sequence ID" value="AKT36144.1"/>
    <property type="molecule type" value="Genomic_DNA"/>
</dbReference>
<proteinExistence type="predicted"/>
<dbReference type="AlphaFoldDB" id="A0A0K1E5N2"/>
<accession>A0A0K1E5N2</accession>
<keyword evidence="2" id="KW-1185">Reference proteome</keyword>
<dbReference type="STRING" id="52.CMC5_002580"/>
<evidence type="ECO:0000313" key="1">
    <source>
        <dbReference type="EMBL" id="AKT36144.1"/>
    </source>
</evidence>
<reference evidence="1 2" key="1">
    <citation type="submission" date="2015-07" db="EMBL/GenBank/DDBJ databases">
        <title>Genome analysis of myxobacterium Chondromyces crocatus Cm c5 reveals a high potential for natural compound synthesis and the genetic basis for the loss of fruiting body formation.</title>
        <authorList>
            <person name="Zaburannyi N."/>
            <person name="Bunk B."/>
            <person name="Maier J."/>
            <person name="Overmann J."/>
            <person name="Mueller R."/>
        </authorList>
    </citation>
    <scope>NUCLEOTIDE SEQUENCE [LARGE SCALE GENOMIC DNA]</scope>
    <source>
        <strain evidence="1 2">Cm c5</strain>
    </source>
</reference>
<organism evidence="1 2">
    <name type="scientific">Chondromyces crocatus</name>
    <dbReference type="NCBI Taxonomy" id="52"/>
    <lineage>
        <taxon>Bacteria</taxon>
        <taxon>Pseudomonadati</taxon>
        <taxon>Myxococcota</taxon>
        <taxon>Polyangia</taxon>
        <taxon>Polyangiales</taxon>
        <taxon>Polyangiaceae</taxon>
        <taxon>Chondromyces</taxon>
    </lineage>
</organism>
<protein>
    <recommendedName>
        <fullName evidence="3">4-vinyl reductase 4VR domain-containing protein</fullName>
    </recommendedName>
</protein>
<name>A0A0K1E5N2_CHOCO</name>